<dbReference type="Pfam" id="PF16752">
    <property type="entry name" value="TBCC_N"/>
    <property type="match status" value="1"/>
</dbReference>
<organism evidence="8">
    <name type="scientific">Chromera velia CCMP2878</name>
    <dbReference type="NCBI Taxonomy" id="1169474"/>
    <lineage>
        <taxon>Eukaryota</taxon>
        <taxon>Sar</taxon>
        <taxon>Alveolata</taxon>
        <taxon>Colpodellida</taxon>
        <taxon>Chromeraceae</taxon>
        <taxon>Chromera</taxon>
    </lineage>
</organism>
<dbReference type="PANTHER" id="PTHR15139:SF0">
    <property type="entry name" value="TUBULIN-SPECIFIC CHAPERONE C"/>
    <property type="match status" value="1"/>
</dbReference>
<dbReference type="GO" id="GO:0007023">
    <property type="term" value="P:post-chaperonin tubulin folding pathway"/>
    <property type="evidence" value="ECO:0007669"/>
    <property type="project" value="InterPro"/>
</dbReference>
<keyword evidence="4" id="KW-0007">Acetylation</keyword>
<evidence type="ECO:0000256" key="2">
    <source>
        <dbReference type="ARBA" id="ARBA00008848"/>
    </source>
</evidence>
<dbReference type="InterPro" id="IPR012945">
    <property type="entry name" value="Tubulin-bd_cofactor_C_dom"/>
</dbReference>
<feature type="compositionally biased region" description="Basic and acidic residues" evidence="6">
    <location>
        <begin position="419"/>
        <end position="428"/>
    </location>
</feature>
<evidence type="ECO:0000256" key="1">
    <source>
        <dbReference type="ARBA" id="ARBA00004496"/>
    </source>
</evidence>
<gene>
    <name evidence="8" type="ORF">Cvel_1871</name>
</gene>
<evidence type="ECO:0000256" key="5">
    <source>
        <dbReference type="ARBA" id="ARBA00026055"/>
    </source>
</evidence>
<dbReference type="VEuPathDB" id="CryptoDB:Cvel_1871"/>
<accession>A0A0G4I5Q2</accession>
<feature type="region of interest" description="Disordered" evidence="6">
    <location>
        <begin position="33"/>
        <end position="59"/>
    </location>
</feature>
<dbReference type="PANTHER" id="PTHR15139">
    <property type="entry name" value="TUBULIN FOLDING COFACTOR C"/>
    <property type="match status" value="1"/>
</dbReference>
<dbReference type="InterPro" id="IPR038397">
    <property type="entry name" value="TBCC_N_sf"/>
</dbReference>
<protein>
    <recommendedName>
        <fullName evidence="7">C-CAP/cofactor C-like domain-containing protein</fullName>
    </recommendedName>
</protein>
<comment type="subunit">
    <text evidence="5">Supercomplex made of cofactors A to E. Cofactors A and D function by capturing and stabilizing tubulin in a quasi-native conformation. Cofactor E binds to the cofactor D-tubulin complex; interaction with cofactor C then causes the release of tubulin polypeptides that are committed to the native state.</text>
</comment>
<dbReference type="AlphaFoldDB" id="A0A0G4I5Q2"/>
<feature type="compositionally biased region" description="Basic and acidic residues" evidence="6">
    <location>
        <begin position="135"/>
        <end position="151"/>
    </location>
</feature>
<evidence type="ECO:0000313" key="8">
    <source>
        <dbReference type="EMBL" id="CEM52348.1"/>
    </source>
</evidence>
<dbReference type="InterPro" id="IPR031925">
    <property type="entry name" value="TBCC_N"/>
</dbReference>
<comment type="similarity">
    <text evidence="2">Belongs to the TBCC family.</text>
</comment>
<dbReference type="InterPro" id="IPR016098">
    <property type="entry name" value="CAP/MinC_C"/>
</dbReference>
<evidence type="ECO:0000256" key="6">
    <source>
        <dbReference type="SAM" id="MobiDB-lite"/>
    </source>
</evidence>
<dbReference type="GO" id="GO:0007021">
    <property type="term" value="P:tubulin complex assembly"/>
    <property type="evidence" value="ECO:0007669"/>
    <property type="project" value="TreeGrafter"/>
</dbReference>
<dbReference type="Gene3D" id="2.160.20.70">
    <property type="match status" value="1"/>
</dbReference>
<proteinExistence type="inferred from homology"/>
<feature type="region of interest" description="Disordered" evidence="6">
    <location>
        <begin position="300"/>
        <end position="325"/>
    </location>
</feature>
<feature type="domain" description="C-CAP/cofactor C-like" evidence="7">
    <location>
        <begin position="171"/>
        <end position="339"/>
    </location>
</feature>
<keyword evidence="3" id="KW-0963">Cytoplasm</keyword>
<sequence>MADFDVSDQNPDAFFKWFQHKRSTIHERLQSLQEGAKAKASGRQEEEEGGAEGERRRQRLTTDLDEQLSEVFQMEYAINVSAVFLSKYDRQSYQQAAQALRLSVAAARSTLVPRKRFAFTRREGKTPISGLEVIRQENAERERERERKGKEGGGASGGFSSSVGLGGRGRPSDGVPPVGHGNELLIAGRKGKMIKVKKGTMKGKDLGLRDLTDCVVIVPEAVGAVRAFRLQGCQIWLPAVGSSVLVYECSESAFHSASKQLRIHDCTRVAFFVRTLSSPVVERTRDAFFAPLDIQMEEREREEMWQSAGLPPLPATEDEKAQEEEESAGYWRRVLDFDWIKRTASPHWTVLLPSFRPPCTRLFRLSSKEEGEKERPALLQGCENDEEVGGHKQQGDPDSQRSHTDDVSQALPVHLALPRTEEDQERRPLTFQNTLALEKETIDAT</sequence>
<dbReference type="InterPro" id="IPR027684">
    <property type="entry name" value="TBCC"/>
</dbReference>
<feature type="region of interest" description="Disordered" evidence="6">
    <location>
        <begin position="384"/>
        <end position="432"/>
    </location>
</feature>
<dbReference type="GO" id="GO:0015631">
    <property type="term" value="F:tubulin binding"/>
    <property type="evidence" value="ECO:0007669"/>
    <property type="project" value="InterPro"/>
</dbReference>
<name>A0A0G4I5Q2_9ALVE</name>
<evidence type="ECO:0000259" key="7">
    <source>
        <dbReference type="PROSITE" id="PS51329"/>
    </source>
</evidence>
<dbReference type="EMBL" id="CDMZ01005227">
    <property type="protein sequence ID" value="CEM52348.1"/>
    <property type="molecule type" value="Genomic_DNA"/>
</dbReference>
<dbReference type="PROSITE" id="PS51329">
    <property type="entry name" value="C_CAP_COFACTOR_C"/>
    <property type="match status" value="1"/>
</dbReference>
<feature type="region of interest" description="Disordered" evidence="6">
    <location>
        <begin position="135"/>
        <end position="181"/>
    </location>
</feature>
<comment type="subcellular location">
    <subcellularLocation>
        <location evidence="1">Cytoplasm</location>
    </subcellularLocation>
</comment>
<evidence type="ECO:0000256" key="4">
    <source>
        <dbReference type="ARBA" id="ARBA00022990"/>
    </source>
</evidence>
<dbReference type="InterPro" id="IPR017901">
    <property type="entry name" value="C-CAP_CF_C-like"/>
</dbReference>
<evidence type="ECO:0000256" key="3">
    <source>
        <dbReference type="ARBA" id="ARBA00022490"/>
    </source>
</evidence>
<reference evidence="8" key="1">
    <citation type="submission" date="2014-11" db="EMBL/GenBank/DDBJ databases">
        <authorList>
            <person name="Otto D Thomas"/>
            <person name="Naeem Raeece"/>
        </authorList>
    </citation>
    <scope>NUCLEOTIDE SEQUENCE</scope>
</reference>
<feature type="compositionally biased region" description="Basic and acidic residues" evidence="6">
    <location>
        <begin position="388"/>
        <end position="406"/>
    </location>
</feature>
<dbReference type="GO" id="GO:0005737">
    <property type="term" value="C:cytoplasm"/>
    <property type="evidence" value="ECO:0007669"/>
    <property type="project" value="UniProtKB-SubCell"/>
</dbReference>
<dbReference type="Pfam" id="PF07986">
    <property type="entry name" value="TBCC"/>
    <property type="match status" value="1"/>
</dbReference>
<dbReference type="Gene3D" id="1.20.58.1250">
    <property type="entry name" value="Tubulin Binding Cofactor C, N-terminal domain"/>
    <property type="match status" value="1"/>
</dbReference>